<protein>
    <submittedName>
        <fullName evidence="1">Uncharacterized protein</fullName>
    </submittedName>
</protein>
<accession>A0A2P2P3F5</accession>
<organism evidence="1">
    <name type="scientific">Rhizophora mucronata</name>
    <name type="common">Asiatic mangrove</name>
    <dbReference type="NCBI Taxonomy" id="61149"/>
    <lineage>
        <taxon>Eukaryota</taxon>
        <taxon>Viridiplantae</taxon>
        <taxon>Streptophyta</taxon>
        <taxon>Embryophyta</taxon>
        <taxon>Tracheophyta</taxon>
        <taxon>Spermatophyta</taxon>
        <taxon>Magnoliopsida</taxon>
        <taxon>eudicotyledons</taxon>
        <taxon>Gunneridae</taxon>
        <taxon>Pentapetalae</taxon>
        <taxon>rosids</taxon>
        <taxon>fabids</taxon>
        <taxon>Malpighiales</taxon>
        <taxon>Rhizophoraceae</taxon>
        <taxon>Rhizophora</taxon>
    </lineage>
</organism>
<reference evidence="1" key="1">
    <citation type="submission" date="2018-02" db="EMBL/GenBank/DDBJ databases">
        <title>Rhizophora mucronata_Transcriptome.</title>
        <authorList>
            <person name="Meera S.P."/>
            <person name="Sreeshan A."/>
            <person name="Augustine A."/>
        </authorList>
    </citation>
    <scope>NUCLEOTIDE SEQUENCE</scope>
    <source>
        <tissue evidence="1">Leaf</tissue>
    </source>
</reference>
<dbReference type="AlphaFoldDB" id="A0A2P2P3F5"/>
<dbReference type="EMBL" id="GGEC01068832">
    <property type="protein sequence ID" value="MBX49316.1"/>
    <property type="molecule type" value="Transcribed_RNA"/>
</dbReference>
<proteinExistence type="predicted"/>
<name>A0A2P2P3F5_RHIMU</name>
<evidence type="ECO:0000313" key="1">
    <source>
        <dbReference type="EMBL" id="MBX49316.1"/>
    </source>
</evidence>
<sequence>MCIAAGSIFNNSNYILGSFNFIHNLKFHSNFTRKQSLLRSMVLEINIKILSRKHFASLKSMKIFKYLPTCSLNMFYAHALEKRVQ</sequence>